<evidence type="ECO:0000256" key="4">
    <source>
        <dbReference type="ARBA" id="ARBA00022679"/>
    </source>
</evidence>
<evidence type="ECO:0000256" key="6">
    <source>
        <dbReference type="ARBA" id="ARBA00022989"/>
    </source>
</evidence>
<dbReference type="Pfam" id="PF03062">
    <property type="entry name" value="MBOAT"/>
    <property type="match status" value="1"/>
</dbReference>
<dbReference type="PANTHER" id="PTHR13285">
    <property type="entry name" value="ACYLTRANSFERASE"/>
    <property type="match status" value="1"/>
</dbReference>
<feature type="transmembrane region" description="Helical" evidence="10">
    <location>
        <begin position="432"/>
        <end position="454"/>
    </location>
</feature>
<keyword evidence="5 10" id="KW-0812">Transmembrane</keyword>
<feature type="transmembrane region" description="Helical" evidence="10">
    <location>
        <begin position="44"/>
        <end position="66"/>
    </location>
</feature>
<dbReference type="PANTHER" id="PTHR13285:SF23">
    <property type="entry name" value="TEICHOIC ACID D-ALANYLTRANSFERASE"/>
    <property type="match status" value="1"/>
</dbReference>
<proteinExistence type="inferred from homology"/>
<feature type="transmembrane region" description="Helical" evidence="10">
    <location>
        <begin position="311"/>
        <end position="334"/>
    </location>
</feature>
<evidence type="ECO:0000256" key="3">
    <source>
        <dbReference type="ARBA" id="ARBA00022475"/>
    </source>
</evidence>
<dbReference type="KEGG" id="dmr:Deima_1104"/>
<gene>
    <name evidence="11" type="ordered locus">Deima_1104</name>
</gene>
<evidence type="ECO:0000256" key="9">
    <source>
        <dbReference type="PIRNR" id="PIRNR016636"/>
    </source>
</evidence>
<dbReference type="GO" id="GO:0005886">
    <property type="term" value="C:plasma membrane"/>
    <property type="evidence" value="ECO:0007669"/>
    <property type="project" value="UniProtKB-SubCell"/>
</dbReference>
<evidence type="ECO:0000256" key="5">
    <source>
        <dbReference type="ARBA" id="ARBA00022692"/>
    </source>
</evidence>
<protein>
    <submittedName>
        <fullName evidence="11">Membrane bound O-acyl transferase MBOAT family protein</fullName>
    </submittedName>
</protein>
<dbReference type="HOGENOM" id="CLU_025255_1_3_0"/>
<comment type="subcellular location">
    <subcellularLocation>
        <location evidence="1">Cell membrane</location>
        <topology evidence="1">Multi-pass membrane protein</topology>
    </subcellularLocation>
</comment>
<evidence type="ECO:0000256" key="1">
    <source>
        <dbReference type="ARBA" id="ARBA00004651"/>
    </source>
</evidence>
<feature type="transmembrane region" description="Helical" evidence="10">
    <location>
        <begin position="217"/>
        <end position="237"/>
    </location>
</feature>
<feature type="transmembrane region" description="Helical" evidence="10">
    <location>
        <begin position="354"/>
        <end position="372"/>
    </location>
</feature>
<dbReference type="RefSeq" id="WP_013556262.1">
    <property type="nucleotide sequence ID" value="NC_014958.1"/>
</dbReference>
<reference evidence="11 12" key="1">
    <citation type="journal article" date="2011" name="Stand. Genomic Sci.">
        <title>Complete genome sequence of Deinococcus maricopensis type strain (LB-34).</title>
        <authorList>
            <person name="Pukall R."/>
            <person name="Zeytun A."/>
            <person name="Lucas S."/>
            <person name="Lapidus A."/>
            <person name="Hammon N."/>
            <person name="Deshpande S."/>
            <person name="Nolan M."/>
            <person name="Cheng J.F."/>
            <person name="Pitluck S."/>
            <person name="Liolios K."/>
            <person name="Pagani I."/>
            <person name="Mikhailova N."/>
            <person name="Ivanova N."/>
            <person name="Mavromatis K."/>
            <person name="Pati A."/>
            <person name="Tapia R."/>
            <person name="Han C."/>
            <person name="Goodwin L."/>
            <person name="Chen A."/>
            <person name="Palaniappan K."/>
            <person name="Land M."/>
            <person name="Hauser L."/>
            <person name="Chang Y.J."/>
            <person name="Jeffries C.D."/>
            <person name="Brambilla E.M."/>
            <person name="Rohde M."/>
            <person name="Goker M."/>
            <person name="Detter J.C."/>
            <person name="Woyke T."/>
            <person name="Bristow J."/>
            <person name="Eisen J.A."/>
            <person name="Markowitz V."/>
            <person name="Hugenholtz P."/>
            <person name="Kyrpides N.C."/>
            <person name="Klenk H.P."/>
        </authorList>
    </citation>
    <scope>NUCLEOTIDE SEQUENCE [LARGE SCALE GENOMIC DNA]</scope>
    <source>
        <strain evidence="12">DSM 21211 / LMG 22137 / NRRL B-23946 / LB-34</strain>
    </source>
</reference>
<evidence type="ECO:0000313" key="12">
    <source>
        <dbReference type="Proteomes" id="UP000008635"/>
    </source>
</evidence>
<keyword evidence="3 9" id="KW-1003">Cell membrane</keyword>
<dbReference type="eggNOG" id="COG1696">
    <property type="taxonomic scope" value="Bacteria"/>
</dbReference>
<evidence type="ECO:0000256" key="2">
    <source>
        <dbReference type="ARBA" id="ARBA00010323"/>
    </source>
</evidence>
<name>E8U6R8_DEIML</name>
<reference evidence="12" key="2">
    <citation type="submission" date="2011-01" db="EMBL/GenBank/DDBJ databases">
        <title>The complete genome of Deinococcus maricopensis DSM 21211.</title>
        <authorList>
            <consortium name="US DOE Joint Genome Institute (JGI-PGF)"/>
            <person name="Lucas S."/>
            <person name="Copeland A."/>
            <person name="Lapidus A."/>
            <person name="Goodwin L."/>
            <person name="Pitluck S."/>
            <person name="Kyrpides N."/>
            <person name="Mavromatis K."/>
            <person name="Pagani I."/>
            <person name="Ivanova N."/>
            <person name="Ovchinnikova G."/>
            <person name="Zeytun A."/>
            <person name="Detter J.C."/>
            <person name="Han C."/>
            <person name="Land M."/>
            <person name="Hauser L."/>
            <person name="Markowitz V."/>
            <person name="Cheng J.-F."/>
            <person name="Hugenholtz P."/>
            <person name="Woyke T."/>
            <person name="Wu D."/>
            <person name="Pukall R."/>
            <person name="Gehrich-Schroeter G."/>
            <person name="Brambilla E."/>
            <person name="Klenk H.-P."/>
            <person name="Eisen J.A."/>
        </authorList>
    </citation>
    <scope>NUCLEOTIDE SEQUENCE [LARGE SCALE GENOMIC DNA]</scope>
    <source>
        <strain evidence="12">DSM 21211 / LMG 22137 / NRRL B-23946 / LB-34</strain>
    </source>
</reference>
<keyword evidence="12" id="KW-1185">Reference proteome</keyword>
<evidence type="ECO:0000256" key="8">
    <source>
        <dbReference type="ARBA" id="ARBA00023315"/>
    </source>
</evidence>
<dbReference type="InterPro" id="IPR028362">
    <property type="entry name" value="AlgI"/>
</dbReference>
<sequence precursor="true">MVFNSDVFLFAFLPVVFVLFWTLRTRQARYVLLTLSGYVFYGYWDWRFCGLMLFSSLVSFAAGLLIDRARTPREKRAWMIGTVLVDLTLLGFFKYYNFFADTLHSVAPGIAPPLLNIILPIGISFYTFHTISYVVDVAAGRVRATRNIFEYLTYVSLFSQLVAGPIVRFRQIEEDLERIDKRPQADQMALGVGFFAVGLIKKVVVADSIARLVDPMLADFGNLSMAGAWLAALGYTFQLYYDFSGYSDMAVGLGYLFGIRIPQNFNAPYQALGIGDFWRRWHISLSSWLRDYLYIALGGNRRGPTRTNVNLALVMLIGGLWHGANWTFVVWGTYHGLLLVLDRAWQPWLQRWPPLLYRWGTFLVVVIGWVFFRAESLPMAFAWLGKMVGVGAGALDAPTTLVALCALSFVAVNTLPETWHFRFPRGVRSAPLYALGLLLAYVFMNGASSTFLYYQF</sequence>
<feature type="transmembrane region" description="Helical" evidence="10">
    <location>
        <begin position="7"/>
        <end position="24"/>
    </location>
</feature>
<dbReference type="OrthoDB" id="9805788at2"/>
<dbReference type="GO" id="GO:0042121">
    <property type="term" value="P:alginic acid biosynthetic process"/>
    <property type="evidence" value="ECO:0007669"/>
    <property type="project" value="InterPro"/>
</dbReference>
<evidence type="ECO:0000256" key="7">
    <source>
        <dbReference type="ARBA" id="ARBA00023136"/>
    </source>
</evidence>
<dbReference type="EMBL" id="CP002454">
    <property type="protein sequence ID" value="ADV66757.1"/>
    <property type="molecule type" value="Genomic_DNA"/>
</dbReference>
<evidence type="ECO:0000313" key="11">
    <source>
        <dbReference type="EMBL" id="ADV66757.1"/>
    </source>
</evidence>
<dbReference type="AlphaFoldDB" id="E8U6R8"/>
<keyword evidence="6 10" id="KW-1133">Transmembrane helix</keyword>
<feature type="transmembrane region" description="Helical" evidence="10">
    <location>
        <begin position="384"/>
        <end position="412"/>
    </location>
</feature>
<comment type="similarity">
    <text evidence="2 9">Belongs to the membrane-bound acyltransferase family.</text>
</comment>
<feature type="transmembrane region" description="Helical" evidence="10">
    <location>
        <begin position="117"/>
        <end position="139"/>
    </location>
</feature>
<dbReference type="PIRSF" id="PIRSF016636">
    <property type="entry name" value="AlgI_DltB"/>
    <property type="match status" value="1"/>
</dbReference>
<keyword evidence="8 9" id="KW-0012">Acyltransferase</keyword>
<keyword evidence="7 9" id="KW-0472">Membrane</keyword>
<evidence type="ECO:0000256" key="10">
    <source>
        <dbReference type="SAM" id="Phobius"/>
    </source>
</evidence>
<organism evidence="11 12">
    <name type="scientific">Deinococcus maricopensis (strain DSM 21211 / LMG 22137 / NRRL B-23946 / LB-34)</name>
    <dbReference type="NCBI Taxonomy" id="709986"/>
    <lineage>
        <taxon>Bacteria</taxon>
        <taxon>Thermotogati</taxon>
        <taxon>Deinococcota</taxon>
        <taxon>Deinococci</taxon>
        <taxon>Deinococcales</taxon>
        <taxon>Deinococcaceae</taxon>
        <taxon>Deinococcus</taxon>
    </lineage>
</organism>
<dbReference type="InterPro" id="IPR024194">
    <property type="entry name" value="Ac/AlaTfrase_AlgI/DltB"/>
</dbReference>
<dbReference type="STRING" id="709986.Deima_1104"/>
<feature type="transmembrane region" description="Helical" evidence="10">
    <location>
        <begin position="188"/>
        <end position="205"/>
    </location>
</feature>
<dbReference type="InterPro" id="IPR004299">
    <property type="entry name" value="MBOAT_fam"/>
</dbReference>
<dbReference type="Proteomes" id="UP000008635">
    <property type="component" value="Chromosome"/>
</dbReference>
<keyword evidence="4 9" id="KW-0808">Transferase</keyword>
<accession>E8U6R8</accession>
<dbReference type="PIRSF" id="PIRSF500217">
    <property type="entry name" value="AlgI"/>
    <property type="match status" value="1"/>
</dbReference>
<dbReference type="GO" id="GO:0016746">
    <property type="term" value="F:acyltransferase activity"/>
    <property type="evidence" value="ECO:0007669"/>
    <property type="project" value="UniProtKB-KW"/>
</dbReference>
<dbReference type="InterPro" id="IPR051085">
    <property type="entry name" value="MB_O-acyltransferase"/>
</dbReference>
<feature type="transmembrane region" description="Helical" evidence="10">
    <location>
        <begin position="78"/>
        <end position="97"/>
    </location>
</feature>